<dbReference type="EMBL" id="PQVG01000007">
    <property type="protein sequence ID" value="POY38116.1"/>
    <property type="molecule type" value="Genomic_DNA"/>
</dbReference>
<sequence>MHIVIVSPSDKSFIAKFLSNYKEKDLPYGFSGAPFIGTIISELLSNNHKVTAITTSVAIGNDYSTKKFTNGDFTWIVVPSRPRSMRVNGNKIGRIVDLYAYEIKQLTKQIQLIKPDFVHAHWSYEFAAAAIKAGFPYLVTVHDNAFKVRKCFSFLFGLGRLLMAQINLKRIKYASTVSPYMLSYVKSSCERVKIIPNPVVIHMDFSDIEKALQVKIATISNPRLIMINNGWDMRKNGINGLQAFKKIVEVIPNAELHLFGFGSEPTGLAFDDAQKINIKNVFFHGVVPNDVLLNFLKDSHLLLHPALEESFGVVLIEAMANGVPVIGGATSGAVPWVIDNELLLVNVKNYQEISNKALQLLADSSLYSEVVINGYKNTVNRFSAKKVVEQYQDYYNLILQC</sequence>
<protein>
    <recommendedName>
        <fullName evidence="6">Glycosyltransferase family 1 protein</fullName>
    </recommendedName>
</protein>
<dbReference type="PANTHER" id="PTHR46401">
    <property type="entry name" value="GLYCOSYLTRANSFERASE WBBK-RELATED"/>
    <property type="match status" value="1"/>
</dbReference>
<feature type="domain" description="Glycosyl transferase family 1" evidence="2">
    <location>
        <begin position="234"/>
        <end position="376"/>
    </location>
</feature>
<dbReference type="Pfam" id="PF00534">
    <property type="entry name" value="Glycos_transf_1"/>
    <property type="match status" value="1"/>
</dbReference>
<dbReference type="Gene3D" id="3.40.50.2000">
    <property type="entry name" value="Glycogen Phosphorylase B"/>
    <property type="match status" value="2"/>
</dbReference>
<proteinExistence type="predicted"/>
<accession>A0A2S5A6H8</accession>
<evidence type="ECO:0000259" key="3">
    <source>
        <dbReference type="Pfam" id="PF13439"/>
    </source>
</evidence>
<organism evidence="4 5">
    <name type="scientific">Flavobacterium alvei</name>
    <dbReference type="NCBI Taxonomy" id="2080416"/>
    <lineage>
        <taxon>Bacteria</taxon>
        <taxon>Pseudomonadati</taxon>
        <taxon>Bacteroidota</taxon>
        <taxon>Flavobacteriia</taxon>
        <taxon>Flavobacteriales</taxon>
        <taxon>Flavobacteriaceae</taxon>
        <taxon>Flavobacterium</taxon>
    </lineage>
</organism>
<reference evidence="4 5" key="1">
    <citation type="submission" date="2018-01" db="EMBL/GenBank/DDBJ databases">
        <authorList>
            <person name="Gaut B.S."/>
            <person name="Morton B.R."/>
            <person name="Clegg M.T."/>
            <person name="Duvall M.R."/>
        </authorList>
    </citation>
    <scope>NUCLEOTIDE SEQUENCE [LARGE SCALE GENOMIC DNA]</scope>
    <source>
        <strain evidence="4 5">HR-AY</strain>
    </source>
</reference>
<comment type="caution">
    <text evidence="4">The sequence shown here is derived from an EMBL/GenBank/DDBJ whole genome shotgun (WGS) entry which is preliminary data.</text>
</comment>
<feature type="domain" description="Glycosyltransferase subfamily 4-like N-terminal" evidence="3">
    <location>
        <begin position="38"/>
        <end position="199"/>
    </location>
</feature>
<evidence type="ECO:0000259" key="2">
    <source>
        <dbReference type="Pfam" id="PF00534"/>
    </source>
</evidence>
<dbReference type="SUPFAM" id="SSF53756">
    <property type="entry name" value="UDP-Glycosyltransferase/glycogen phosphorylase"/>
    <property type="match status" value="1"/>
</dbReference>
<dbReference type="OrthoDB" id="9811239at2"/>
<evidence type="ECO:0008006" key="6">
    <source>
        <dbReference type="Google" id="ProtNLM"/>
    </source>
</evidence>
<evidence type="ECO:0000313" key="5">
    <source>
        <dbReference type="Proteomes" id="UP000237310"/>
    </source>
</evidence>
<dbReference type="GO" id="GO:0016757">
    <property type="term" value="F:glycosyltransferase activity"/>
    <property type="evidence" value="ECO:0007669"/>
    <property type="project" value="InterPro"/>
</dbReference>
<dbReference type="GO" id="GO:0009103">
    <property type="term" value="P:lipopolysaccharide biosynthetic process"/>
    <property type="evidence" value="ECO:0007669"/>
    <property type="project" value="TreeGrafter"/>
</dbReference>
<dbReference type="InterPro" id="IPR028098">
    <property type="entry name" value="Glyco_trans_4-like_N"/>
</dbReference>
<name>A0A2S5A6H8_9FLAO</name>
<keyword evidence="1" id="KW-0808">Transferase</keyword>
<dbReference type="Proteomes" id="UP000237310">
    <property type="component" value="Unassembled WGS sequence"/>
</dbReference>
<dbReference type="PANTHER" id="PTHR46401:SF2">
    <property type="entry name" value="GLYCOSYLTRANSFERASE WBBK-RELATED"/>
    <property type="match status" value="1"/>
</dbReference>
<dbReference type="CDD" id="cd03801">
    <property type="entry name" value="GT4_PimA-like"/>
    <property type="match status" value="1"/>
</dbReference>
<evidence type="ECO:0000313" key="4">
    <source>
        <dbReference type="EMBL" id="POY38116.1"/>
    </source>
</evidence>
<dbReference type="Pfam" id="PF13439">
    <property type="entry name" value="Glyco_transf_4"/>
    <property type="match status" value="1"/>
</dbReference>
<dbReference type="RefSeq" id="WP_103806550.1">
    <property type="nucleotide sequence ID" value="NZ_PQVG01000007.1"/>
</dbReference>
<gene>
    <name evidence="4" type="ORF">C3L50_12645</name>
</gene>
<dbReference type="InterPro" id="IPR001296">
    <property type="entry name" value="Glyco_trans_1"/>
</dbReference>
<keyword evidence="5" id="KW-1185">Reference proteome</keyword>
<evidence type="ECO:0000256" key="1">
    <source>
        <dbReference type="ARBA" id="ARBA00022679"/>
    </source>
</evidence>
<dbReference type="AlphaFoldDB" id="A0A2S5A6H8"/>